<protein>
    <submittedName>
        <fullName evidence="3">ATPase AAA</fullName>
    </submittedName>
</protein>
<dbReference type="EMBL" id="CP011853">
    <property type="protein sequence ID" value="ALG83585.1"/>
    <property type="molecule type" value="Genomic_DNA"/>
</dbReference>
<keyword evidence="4" id="KW-1185">Reference proteome</keyword>
<dbReference type="PANTHER" id="PTHR43566">
    <property type="entry name" value="CONSERVED PROTEIN"/>
    <property type="match status" value="1"/>
</dbReference>
<evidence type="ECO:0000259" key="1">
    <source>
        <dbReference type="Pfam" id="PF13173"/>
    </source>
</evidence>
<name>A0A0N9MND5_9ACTN</name>
<evidence type="ECO:0000313" key="3">
    <source>
        <dbReference type="EMBL" id="ALG83585.1"/>
    </source>
</evidence>
<sequence>MDYLRRVLDQELDELLPGVAAIAIEGAKGVGKTATALRRAQSTLRLDDPARHSALTADLDLVTRLEPPVLIDEWQLVPPVWDRVRRAVDDDPTGGRFLLTGSAHTPSSARLHSGAGRIIRLHMRPLSMAERFPNSATVSTTELLSAEAQVDGRSELAVPDYAREILRSGFPGIRDLPDRARRAQLDSYAERIVEHELADSGVTIRSPEALRAWLTAYASATSSDASYSAVLDAATPAEADKPSRQTVSRYREHLARLFVVDPVPAWTPTFAPLKRLAKTPKHHLVDPALAARLVGLGERALLQGDGHHFKAEGSTFLGALFESLVTQSVRTYAQTAEARVGHLRTRNGDHEIDLIIENPDMSIIGIEVKLKPSVVDRDVVHLHWLKAQMGSRMIDQVVINTGEYAYRRPDGVAVIPLALLGP</sequence>
<reference evidence="4" key="1">
    <citation type="submission" date="2015-06" db="EMBL/GenBank/DDBJ databases">
        <title>Complete genome sequence and metabolic analysis of phthalate degradation pathway in Gordonia sp. QH-11.</title>
        <authorList>
            <person name="Jin D."/>
            <person name="Kong X."/>
            <person name="Bai Z."/>
        </authorList>
    </citation>
    <scope>NUCLEOTIDE SEQUENCE [LARGE SCALE GENOMIC DNA]</scope>
    <source>
        <strain evidence="4">QH-11</strain>
    </source>
</reference>
<dbReference type="PATRIC" id="fig|1136941.3.peg.501"/>
<dbReference type="PANTHER" id="PTHR43566:SF2">
    <property type="entry name" value="DUF4143 DOMAIN-CONTAINING PROTEIN"/>
    <property type="match status" value="1"/>
</dbReference>
<dbReference type="KEGG" id="goq:ACH46_02500"/>
<gene>
    <name evidence="3" type="ORF">ACH46_02500</name>
</gene>
<accession>A0A0N9MND5</accession>
<proteinExistence type="predicted"/>
<dbReference type="RefSeq" id="WP_062391540.1">
    <property type="nucleotide sequence ID" value="NZ_CP011853.1"/>
</dbReference>
<organism evidence="3 4">
    <name type="scientific">Gordonia phthalatica</name>
    <dbReference type="NCBI Taxonomy" id="1136941"/>
    <lineage>
        <taxon>Bacteria</taxon>
        <taxon>Bacillati</taxon>
        <taxon>Actinomycetota</taxon>
        <taxon>Actinomycetes</taxon>
        <taxon>Mycobacteriales</taxon>
        <taxon>Gordoniaceae</taxon>
        <taxon>Gordonia</taxon>
    </lineage>
</organism>
<dbReference type="Pfam" id="PF13635">
    <property type="entry name" value="DUF4143"/>
    <property type="match status" value="1"/>
</dbReference>
<feature type="domain" description="AAA" evidence="1">
    <location>
        <begin position="21"/>
        <end position="130"/>
    </location>
</feature>
<dbReference type="InterPro" id="IPR041682">
    <property type="entry name" value="AAA_14"/>
</dbReference>
<dbReference type="OrthoDB" id="128089at2"/>
<reference evidence="3 4" key="2">
    <citation type="journal article" date="2017" name="Int. J. Syst. Evol. Microbiol.">
        <title>Gordonia phthalatica sp. nov., a di-n-butyl phthalate-degrading bacterium isolated from activated sludge.</title>
        <authorList>
            <person name="Jin D."/>
            <person name="Kong X."/>
            <person name="Jia M."/>
            <person name="Yu X."/>
            <person name="Wang X."/>
            <person name="Zhuang X."/>
            <person name="Deng Y."/>
            <person name="Bai Z."/>
        </authorList>
    </citation>
    <scope>NUCLEOTIDE SEQUENCE [LARGE SCALE GENOMIC DNA]</scope>
    <source>
        <strain evidence="3 4">QH-11</strain>
    </source>
</reference>
<dbReference type="Pfam" id="PF13173">
    <property type="entry name" value="AAA_14"/>
    <property type="match status" value="1"/>
</dbReference>
<dbReference type="Proteomes" id="UP000063789">
    <property type="component" value="Chromosome"/>
</dbReference>
<feature type="domain" description="DUF4143" evidence="2">
    <location>
        <begin position="203"/>
        <end position="370"/>
    </location>
</feature>
<dbReference type="AlphaFoldDB" id="A0A0N9MND5"/>
<evidence type="ECO:0000259" key="2">
    <source>
        <dbReference type="Pfam" id="PF13635"/>
    </source>
</evidence>
<dbReference type="InterPro" id="IPR025420">
    <property type="entry name" value="DUF4143"/>
</dbReference>
<evidence type="ECO:0000313" key="4">
    <source>
        <dbReference type="Proteomes" id="UP000063789"/>
    </source>
</evidence>